<name>A0ABT8YS01_9HYPH</name>
<reference evidence="2" key="2">
    <citation type="submission" date="2023-07" db="EMBL/GenBank/DDBJ databases">
        <authorList>
            <person name="Shen H."/>
        </authorList>
    </citation>
    <scope>NUCLEOTIDE SEQUENCE</scope>
    <source>
        <strain evidence="2">TNR-22</strain>
    </source>
</reference>
<proteinExistence type="predicted"/>
<reference evidence="2" key="1">
    <citation type="journal article" date="2015" name="Int. J. Syst. Evol. Microbiol.">
        <title>Rhizobium alvei sp. nov., isolated from a freshwater river.</title>
        <authorList>
            <person name="Sheu S.Y."/>
            <person name="Huang H.W."/>
            <person name="Young C.C."/>
            <person name="Chen W.M."/>
        </authorList>
    </citation>
    <scope>NUCLEOTIDE SEQUENCE</scope>
    <source>
        <strain evidence="2">TNR-22</strain>
    </source>
</reference>
<evidence type="ECO:0000256" key="1">
    <source>
        <dbReference type="SAM" id="MobiDB-lite"/>
    </source>
</evidence>
<feature type="region of interest" description="Disordered" evidence="1">
    <location>
        <begin position="1"/>
        <end position="20"/>
    </location>
</feature>
<dbReference type="EMBL" id="JAUOZU010000015">
    <property type="protein sequence ID" value="MDO6966112.1"/>
    <property type="molecule type" value="Genomic_DNA"/>
</dbReference>
<organism evidence="2 3">
    <name type="scientific">Rhizobium alvei</name>
    <dbReference type="NCBI Taxonomy" id="1132659"/>
    <lineage>
        <taxon>Bacteria</taxon>
        <taxon>Pseudomonadati</taxon>
        <taxon>Pseudomonadota</taxon>
        <taxon>Alphaproteobacteria</taxon>
        <taxon>Hyphomicrobiales</taxon>
        <taxon>Rhizobiaceae</taxon>
        <taxon>Rhizobium/Agrobacterium group</taxon>
        <taxon>Rhizobium</taxon>
    </lineage>
</organism>
<dbReference type="Proteomes" id="UP001174932">
    <property type="component" value="Unassembled WGS sequence"/>
</dbReference>
<evidence type="ECO:0000313" key="3">
    <source>
        <dbReference type="Proteomes" id="UP001174932"/>
    </source>
</evidence>
<dbReference type="RefSeq" id="WP_304378034.1">
    <property type="nucleotide sequence ID" value="NZ_JAUOZU010000015.1"/>
</dbReference>
<protein>
    <submittedName>
        <fullName evidence="2">Uncharacterized protein</fullName>
    </submittedName>
</protein>
<sequence length="2092" mass="231497">MSKNSRSRTKSKPDIKGTATVGLAQVPPPNAAARFLPLNEMLDENFEFICIDIAEREPEVVQADLKRSRGVEQFGADVEGFSIEHVPVLVISAKRYQKVTPTTLKKWGTDFLDAYEGHWKGRGVKRFVIAATVEFNDDGLNDAIREEKLRFGALGIAYEAWGLRQLTNKLRGLPRVVGNYMHPAWVPIVCDPGTQSETTLSSRDDRAIANVVTRHAGAELADAVGMIKERYGREIGLQLEGALANLSEGRAKPLEALVARVREDLVTWDSLGGETKAKVLRSASALALRDQDIIRAKALRSEAALYHPAPDRSAAALLMVAEGDTEGALALLEDPRTAEENSIYAGVLIEEGKSQEAKEFLLHREGLEADPSERDRLLAYASSVERQDEAALAYIRKAEIAAPRRYAVQWAGALIRFNAALSPQLRFQGGSYPNPVGPAFVKEDDVSRELLAEAAQMFGRLTKAVDVERQIEELEIWNLAALLCHGRRTVDAENAFARIMSRSVPQPGAIAWAVQFGLPVKPDPLLKIYKNELSAGRGTSSQVVVSAYLMLHAGNRPRALNFLKKWRPAFDLPGDLELIDHWISQVSEMQGVRASGDDSSFQAALRAVYKKRDATKLVSFIDDGHLEPDRLLAAFEALLAGRMWKEANARRSLLAPFKTASSIEMMAIAACEAGDWSDCIQMLEENVKLFANSSLPRRLKLLEADAKSLMGRPDLALKVIESLQSEEGDASGIAFRSAWLRLGLGDVAGAARQIKGRAIPSEIGIENILHIAGEFRHEDPELARSILKTVPWSKLEKRLINPALALAAELGLAEAQRALLPKVQALPQNQAKRWTVDTIDEMVAWLEDNRKKQEGVFEKLRTSWLNLEIPLHLLFDGKPLEWAGYFHKPFHRDVWGGKAGPFDAPLLLRSGHIRPRQNGEALAAGIAARGLIVDASALLLANKLGLLNEIDQLGARIMLAREVPEVLRSTETTLAQNFKPVSNAALDVENLVRDGAIAKMDAIQARSMSRLVLAGRKSSDTDVTLPELLNELYEKGLDRDLGAAALAKLGLSETEASKASPTEQALLVSARDFIHLSDTGLLTPLQTFLPLHITESDANRMRQDIAEIQDGVRQVEALTSLREHVSDCLTVGKWSLLPHLPRAEGDRDLSKSGPLLRSLVGILHYCENENAAAVWIEDRYLSRFGALASSPAMDVTDIIAVLRARGRIDGKREQELMRSLERAHYGFLLPRTGEFVDSLLSAPVGKAGIVETPRLGELREVVAWQIEYGRHLKDVPLGSNVGAGSELLFLSKLMRLAGKVVASIWSKNVSLKSKAAACTWAWQHLRLEQVDYLPIEDRAPAARQHFIDLQYAGLATAVFSIAGRSYRSIGRLRKQYLDWAFKTVLDDYAAQRPAFDKVLVDLVAQFINLLFGPNLETDEDDYAVRVALARDYVGCFPKRIQTLLQEHALLSDKLALRRTEIVTIGYMSFSAKSFFAAVKLAHEQGTATAPLRKTRRPARFAPLDPEKAGGVFGVTIADRKTTTNIVDDTLALLLEDEEKRVEALKRHADWFDCTGSDLERTAREVAELEAFDERRAELRRRQENTVVWRLDKLAADIQAGTASPNELLAPLNPAALRRFLRIADSDGGFASLTDLAVQSFKALSREVGALRALRRISALPVELPEDVNRAIAAEAETMSLQEVFARTGPTPLAIVGLWKALCENGLALSGFVLSDVIRNIEEFSELFVSVLQLTFRAAAQVSDWRSLNWDQTALLWCHANSVLDVMLQQHVAIPETTKLLDMQFKSRLEESFENGKLPGMRMQSPSNLRGEYFAAAASWRAWAATPDIGRDDTNLAKLKAIVSGRVGRHDVPLSELLTDRSFKDVPDTWLSRDIGHQLQMLSVVEMPSPFELREAELIAARLIPEIQSATYGEGEGVWNLLWFCETAELSRETLLSIRSLQTREGLISLLKLDGRYVISGMIFRAHVAGRLEDKKIFLDDLNIAAHEARKVLNAPQRKVTLTVEDTRQDRLFTSLVEAVWVFASLYAKTFDELGEEVAAGITVIVEGWPESRLACLDILDVFTKQLSSAGALPIWVLINQLRRAETTVQNVA</sequence>
<accession>A0ABT8YS01</accession>
<comment type="caution">
    <text evidence="2">The sequence shown here is derived from an EMBL/GenBank/DDBJ whole genome shotgun (WGS) entry which is preliminary data.</text>
</comment>
<gene>
    <name evidence="2" type="ORF">Q4481_19305</name>
</gene>
<feature type="compositionally biased region" description="Basic residues" evidence="1">
    <location>
        <begin position="1"/>
        <end position="10"/>
    </location>
</feature>
<evidence type="ECO:0000313" key="2">
    <source>
        <dbReference type="EMBL" id="MDO6966112.1"/>
    </source>
</evidence>
<keyword evidence="3" id="KW-1185">Reference proteome</keyword>